<protein>
    <submittedName>
        <fullName evidence="4">NADPH2:quinone reductase</fullName>
    </submittedName>
</protein>
<name>A0A1C3V9I9_9HYPH</name>
<dbReference type="InterPro" id="IPR013149">
    <property type="entry name" value="ADH-like_C"/>
</dbReference>
<dbReference type="InterPro" id="IPR011032">
    <property type="entry name" value="GroES-like_sf"/>
</dbReference>
<dbReference type="GO" id="GO:0005829">
    <property type="term" value="C:cytosol"/>
    <property type="evidence" value="ECO:0007669"/>
    <property type="project" value="TreeGrafter"/>
</dbReference>
<dbReference type="InterPro" id="IPR047618">
    <property type="entry name" value="QOR-like"/>
</dbReference>
<evidence type="ECO:0000259" key="3">
    <source>
        <dbReference type="SMART" id="SM00829"/>
    </source>
</evidence>
<keyword evidence="1" id="KW-0521">NADP</keyword>
<dbReference type="GO" id="GO:0035925">
    <property type="term" value="F:mRNA 3'-UTR AU-rich region binding"/>
    <property type="evidence" value="ECO:0007669"/>
    <property type="project" value="TreeGrafter"/>
</dbReference>
<dbReference type="InterPro" id="IPR036291">
    <property type="entry name" value="NAD(P)-bd_dom_sf"/>
</dbReference>
<dbReference type="SMART" id="SM00829">
    <property type="entry name" value="PKS_ER"/>
    <property type="match status" value="1"/>
</dbReference>
<dbReference type="RefSeq" id="WP_075853859.1">
    <property type="nucleotide sequence ID" value="NZ_FMAC01000005.1"/>
</dbReference>
<dbReference type="OrthoDB" id="9805883at2"/>
<feature type="domain" description="Enoyl reductase (ER)" evidence="3">
    <location>
        <begin position="12"/>
        <end position="321"/>
    </location>
</feature>
<evidence type="ECO:0000313" key="4">
    <source>
        <dbReference type="EMBL" id="SCB24287.1"/>
    </source>
</evidence>
<keyword evidence="5" id="KW-1185">Reference proteome</keyword>
<dbReference type="GO" id="GO:0003960">
    <property type="term" value="F:quinone reductase (NADPH) activity"/>
    <property type="evidence" value="ECO:0007669"/>
    <property type="project" value="InterPro"/>
</dbReference>
<dbReference type="InterPro" id="IPR020843">
    <property type="entry name" value="ER"/>
</dbReference>
<reference evidence="5" key="1">
    <citation type="submission" date="2016-08" db="EMBL/GenBank/DDBJ databases">
        <authorList>
            <person name="Varghese N."/>
            <person name="Submissions Spin"/>
        </authorList>
    </citation>
    <scope>NUCLEOTIDE SEQUENCE [LARGE SCALE GENOMIC DNA]</scope>
    <source>
        <strain evidence="5">CCBAU 57015</strain>
    </source>
</reference>
<evidence type="ECO:0000256" key="1">
    <source>
        <dbReference type="ARBA" id="ARBA00022857"/>
    </source>
</evidence>
<proteinExistence type="predicted"/>
<dbReference type="GO" id="GO:0070402">
    <property type="term" value="F:NADPH binding"/>
    <property type="evidence" value="ECO:0007669"/>
    <property type="project" value="TreeGrafter"/>
</dbReference>
<dbReference type="Proteomes" id="UP000186228">
    <property type="component" value="Unassembled WGS sequence"/>
</dbReference>
<dbReference type="CDD" id="cd05286">
    <property type="entry name" value="QOR2"/>
    <property type="match status" value="1"/>
</dbReference>
<dbReference type="InterPro" id="IPR013154">
    <property type="entry name" value="ADH-like_N"/>
</dbReference>
<dbReference type="PANTHER" id="PTHR48106">
    <property type="entry name" value="QUINONE OXIDOREDUCTASE PIG3-RELATED"/>
    <property type="match status" value="1"/>
</dbReference>
<dbReference type="STRING" id="52131.GA0061100_10533"/>
<organism evidence="4 5">
    <name type="scientific">Rhizobium hainanense</name>
    <dbReference type="NCBI Taxonomy" id="52131"/>
    <lineage>
        <taxon>Bacteria</taxon>
        <taxon>Pseudomonadati</taxon>
        <taxon>Pseudomonadota</taxon>
        <taxon>Alphaproteobacteria</taxon>
        <taxon>Hyphomicrobiales</taxon>
        <taxon>Rhizobiaceae</taxon>
        <taxon>Rhizobium/Agrobacterium group</taxon>
        <taxon>Rhizobium</taxon>
    </lineage>
</organism>
<dbReference type="SUPFAM" id="SSF51735">
    <property type="entry name" value="NAD(P)-binding Rossmann-fold domains"/>
    <property type="match status" value="1"/>
</dbReference>
<dbReference type="AlphaFoldDB" id="A0A1C3V9I9"/>
<dbReference type="EMBL" id="FMAC01000005">
    <property type="protein sequence ID" value="SCB24287.1"/>
    <property type="molecule type" value="Genomic_DNA"/>
</dbReference>
<evidence type="ECO:0000313" key="5">
    <source>
        <dbReference type="Proteomes" id="UP000186228"/>
    </source>
</evidence>
<evidence type="ECO:0000256" key="2">
    <source>
        <dbReference type="ARBA" id="ARBA00023002"/>
    </source>
</evidence>
<dbReference type="PANTHER" id="PTHR48106:SF13">
    <property type="entry name" value="QUINONE OXIDOREDUCTASE-RELATED"/>
    <property type="match status" value="1"/>
</dbReference>
<dbReference type="Gene3D" id="3.90.180.10">
    <property type="entry name" value="Medium-chain alcohol dehydrogenases, catalytic domain"/>
    <property type="match status" value="1"/>
</dbReference>
<dbReference type="Pfam" id="PF08240">
    <property type="entry name" value="ADH_N"/>
    <property type="match status" value="1"/>
</dbReference>
<dbReference type="SUPFAM" id="SSF50129">
    <property type="entry name" value="GroES-like"/>
    <property type="match status" value="1"/>
</dbReference>
<dbReference type="Pfam" id="PF00107">
    <property type="entry name" value="ADH_zinc_N"/>
    <property type="match status" value="1"/>
</dbReference>
<sequence>MTDQIVMLVAPGDVTQFRVEAQSIAPPAAGEVRVRHQAIGTNFLDIYHRKGLYPLPSYPAVIGVEAAGMIEEVGPGVDGFKAGDRVAYAGAPVGAYSSVRNIAAERLVRLPDGIPTKTAAASLLKGMTAHMLLQKVCQIGGGDTVLVQAAAGGLGSVLVRGAKSLGATVIGTVSSKEKADLAKSYGVDHLIVGRDADVVAEVKRLTDNRGVDVAYDGIGGDMLLKSIRSVKPWGMAITIGQAAGPIPPVAVEELRPGKSLSHPSVMAWCADIARYQEAARAAVKWMEAGVGSHISGEYALAEIVKAHEEIETGRSAGSILLLP</sequence>
<dbReference type="Gene3D" id="3.40.50.720">
    <property type="entry name" value="NAD(P)-binding Rossmann-like Domain"/>
    <property type="match status" value="1"/>
</dbReference>
<keyword evidence="2" id="KW-0560">Oxidoreductase</keyword>
<accession>A0A1C3V9I9</accession>
<gene>
    <name evidence="4" type="ORF">GA0061100_10533</name>
</gene>